<organism evidence="2 3">
    <name type="scientific">Devosia pacifica</name>
    <dbReference type="NCBI Taxonomy" id="1335967"/>
    <lineage>
        <taxon>Bacteria</taxon>
        <taxon>Pseudomonadati</taxon>
        <taxon>Pseudomonadota</taxon>
        <taxon>Alphaproteobacteria</taxon>
        <taxon>Hyphomicrobiales</taxon>
        <taxon>Devosiaceae</taxon>
        <taxon>Devosia</taxon>
    </lineage>
</organism>
<dbReference type="AlphaFoldDB" id="A0A918VYY9"/>
<reference evidence="2" key="1">
    <citation type="journal article" date="2014" name="Int. J. Syst. Evol. Microbiol.">
        <title>Complete genome sequence of Corynebacterium casei LMG S-19264T (=DSM 44701T), isolated from a smear-ripened cheese.</title>
        <authorList>
            <consortium name="US DOE Joint Genome Institute (JGI-PGF)"/>
            <person name="Walter F."/>
            <person name="Albersmeier A."/>
            <person name="Kalinowski J."/>
            <person name="Ruckert C."/>
        </authorList>
    </citation>
    <scope>NUCLEOTIDE SEQUENCE</scope>
    <source>
        <strain evidence="2">KCTC 32437</strain>
    </source>
</reference>
<dbReference type="Proteomes" id="UP000646579">
    <property type="component" value="Unassembled WGS sequence"/>
</dbReference>
<feature type="chain" id="PRO_5036794364" evidence="1">
    <location>
        <begin position="32"/>
        <end position="595"/>
    </location>
</feature>
<feature type="signal peptide" evidence="1">
    <location>
        <begin position="1"/>
        <end position="31"/>
    </location>
</feature>
<protein>
    <submittedName>
        <fullName evidence="2">Uncharacterized protein</fullName>
    </submittedName>
</protein>
<proteinExistence type="predicted"/>
<accession>A0A918VYY9</accession>
<reference evidence="2" key="2">
    <citation type="submission" date="2020-09" db="EMBL/GenBank/DDBJ databases">
        <authorList>
            <person name="Sun Q."/>
            <person name="Kim S."/>
        </authorList>
    </citation>
    <scope>NUCLEOTIDE SEQUENCE</scope>
    <source>
        <strain evidence="2">KCTC 32437</strain>
    </source>
</reference>
<keyword evidence="1" id="KW-0732">Signal</keyword>
<evidence type="ECO:0000313" key="2">
    <source>
        <dbReference type="EMBL" id="GHA36975.1"/>
    </source>
</evidence>
<dbReference type="RefSeq" id="WP_189427208.1">
    <property type="nucleotide sequence ID" value="NZ_BMZE01000004.1"/>
</dbReference>
<name>A0A918VYY9_9HYPH</name>
<gene>
    <name evidence="2" type="ORF">GCM10007989_36400</name>
</gene>
<comment type="caution">
    <text evidence="2">The sequence shown here is derived from an EMBL/GenBank/DDBJ whole genome shotgun (WGS) entry which is preliminary data.</text>
</comment>
<dbReference type="EMBL" id="BMZE01000004">
    <property type="protein sequence ID" value="GHA36975.1"/>
    <property type="molecule type" value="Genomic_DNA"/>
</dbReference>
<sequence>MSNMKRIGGPLATVTAAALLSVALPSSAALAQKTKTPEASELAFQVNVPDVTVEQSTIDADTLRAILTGDFESHAEDLAALDAASITIPTVEVTASGEEMDDFLITYNDVTIEDVIDGVAGSVTIGSITMEDGEEFSGSFDTMSASALNINALLGFYGFVEQSSSEFQTIYTDVTMAGGSITTPEVTCEIGSMQVAEFSARPLEVPFTEFMSIANQLEASSEDDDEGEPDPELMADFLPMYIDLITSFRSAPFTFDGIDCSGEDDTGEPVSVVVGPVTMGGFEPGTYPEIAVEDVSIELTEDGSVGSMAFDSFVFKGFDFSDQIDVIAGMPVSDADEWFRDNARQLIPAFAGFSISGLEMDFPDTDNEGERIVASVGSVDLTLGDYTNGIPASIDASAENILVDLPADSEDEQLQQLRAMGIESVDVGFELSMNWLAELDQIEINTLMLEEADLGSINIAGTVGNATEQLFSENNDLAMVAAMGTTAKDLQITVVDNGLTELLLSDAAAQQGVDVSTMRPIIAGVAEGMAIGLLGGSSDAEAVGDALSSFIRDGGTLMLDITSLDEVGLGLADFMAAQEDPTVLLEKVSIQAEAE</sequence>
<keyword evidence="3" id="KW-1185">Reference proteome</keyword>
<evidence type="ECO:0000313" key="3">
    <source>
        <dbReference type="Proteomes" id="UP000646579"/>
    </source>
</evidence>
<evidence type="ECO:0000256" key="1">
    <source>
        <dbReference type="SAM" id="SignalP"/>
    </source>
</evidence>